<keyword evidence="4" id="KW-1185">Reference proteome</keyword>
<evidence type="ECO:0000313" key="3">
    <source>
        <dbReference type="EMBL" id="THG03866.1"/>
    </source>
</evidence>
<name>A0A4S4DNW2_CAMSN</name>
<evidence type="ECO:0000313" key="4">
    <source>
        <dbReference type="Proteomes" id="UP000306102"/>
    </source>
</evidence>
<feature type="domain" description="Bet v I/Major latex protein" evidence="2">
    <location>
        <begin position="1"/>
        <end position="158"/>
    </location>
</feature>
<protein>
    <recommendedName>
        <fullName evidence="2">Bet v I/Major latex protein domain-containing protein</fullName>
    </recommendedName>
</protein>
<dbReference type="GO" id="GO:0006952">
    <property type="term" value="P:defense response"/>
    <property type="evidence" value="ECO:0007669"/>
    <property type="project" value="InterPro"/>
</dbReference>
<evidence type="ECO:0000256" key="1">
    <source>
        <dbReference type="ARBA" id="ARBA00009744"/>
    </source>
</evidence>
<dbReference type="InterPro" id="IPR000916">
    <property type="entry name" value="Bet_v_I/MLP"/>
</dbReference>
<accession>A0A4S4DNW2</accession>
<dbReference type="GO" id="GO:0005634">
    <property type="term" value="C:nucleus"/>
    <property type="evidence" value="ECO:0007669"/>
    <property type="project" value="TreeGrafter"/>
</dbReference>
<dbReference type="FunFam" id="3.30.530.20:FF:000007">
    <property type="entry name" value="Major pollen allergen Bet v 1-A"/>
    <property type="match status" value="1"/>
</dbReference>
<dbReference type="PANTHER" id="PTHR31213">
    <property type="entry name" value="OS08G0374000 PROTEIN-RELATED"/>
    <property type="match status" value="1"/>
</dbReference>
<comment type="caution">
    <text evidence="3">The sequence shown here is derived from an EMBL/GenBank/DDBJ whole genome shotgun (WGS) entry which is preliminary data.</text>
</comment>
<dbReference type="GO" id="GO:0010427">
    <property type="term" value="F:abscisic acid binding"/>
    <property type="evidence" value="ECO:0007669"/>
    <property type="project" value="InterPro"/>
</dbReference>
<dbReference type="GO" id="GO:0004864">
    <property type="term" value="F:protein phosphatase inhibitor activity"/>
    <property type="evidence" value="ECO:0007669"/>
    <property type="project" value="InterPro"/>
</dbReference>
<dbReference type="Gene3D" id="3.30.530.20">
    <property type="match status" value="1"/>
</dbReference>
<comment type="similarity">
    <text evidence="1">Belongs to the BetVI family.</text>
</comment>
<reference evidence="3 4" key="1">
    <citation type="journal article" date="2018" name="Proc. Natl. Acad. Sci. U.S.A.">
        <title>Draft genome sequence of Camellia sinensis var. sinensis provides insights into the evolution of the tea genome and tea quality.</title>
        <authorList>
            <person name="Wei C."/>
            <person name="Yang H."/>
            <person name="Wang S."/>
            <person name="Zhao J."/>
            <person name="Liu C."/>
            <person name="Gao L."/>
            <person name="Xia E."/>
            <person name="Lu Y."/>
            <person name="Tai Y."/>
            <person name="She G."/>
            <person name="Sun J."/>
            <person name="Cao H."/>
            <person name="Tong W."/>
            <person name="Gao Q."/>
            <person name="Li Y."/>
            <person name="Deng W."/>
            <person name="Jiang X."/>
            <person name="Wang W."/>
            <person name="Chen Q."/>
            <person name="Zhang S."/>
            <person name="Li H."/>
            <person name="Wu J."/>
            <person name="Wang P."/>
            <person name="Li P."/>
            <person name="Shi C."/>
            <person name="Zheng F."/>
            <person name="Jian J."/>
            <person name="Huang B."/>
            <person name="Shan D."/>
            <person name="Shi M."/>
            <person name="Fang C."/>
            <person name="Yue Y."/>
            <person name="Li F."/>
            <person name="Li D."/>
            <person name="Wei S."/>
            <person name="Han B."/>
            <person name="Jiang C."/>
            <person name="Yin Y."/>
            <person name="Xia T."/>
            <person name="Zhang Z."/>
            <person name="Bennetzen J.L."/>
            <person name="Zhao S."/>
            <person name="Wan X."/>
        </authorList>
    </citation>
    <scope>NUCLEOTIDE SEQUENCE [LARGE SCALE GENOMIC DNA]</scope>
    <source>
        <strain evidence="4">cv. Shuchazao</strain>
        <tissue evidence="3">Leaf</tissue>
    </source>
</reference>
<dbReference type="GO" id="GO:0038023">
    <property type="term" value="F:signaling receptor activity"/>
    <property type="evidence" value="ECO:0007669"/>
    <property type="project" value="InterPro"/>
</dbReference>
<dbReference type="PRINTS" id="PR00634">
    <property type="entry name" value="BETALLERGEN"/>
</dbReference>
<evidence type="ECO:0000259" key="2">
    <source>
        <dbReference type="SMART" id="SM01037"/>
    </source>
</evidence>
<organism evidence="3 4">
    <name type="scientific">Camellia sinensis var. sinensis</name>
    <name type="common">China tea</name>
    <dbReference type="NCBI Taxonomy" id="542762"/>
    <lineage>
        <taxon>Eukaryota</taxon>
        <taxon>Viridiplantae</taxon>
        <taxon>Streptophyta</taxon>
        <taxon>Embryophyta</taxon>
        <taxon>Tracheophyta</taxon>
        <taxon>Spermatophyta</taxon>
        <taxon>Magnoliopsida</taxon>
        <taxon>eudicotyledons</taxon>
        <taxon>Gunneridae</taxon>
        <taxon>Pentapetalae</taxon>
        <taxon>asterids</taxon>
        <taxon>Ericales</taxon>
        <taxon>Theaceae</taxon>
        <taxon>Camellia</taxon>
    </lineage>
</organism>
<dbReference type="GO" id="GO:0009738">
    <property type="term" value="P:abscisic acid-activated signaling pathway"/>
    <property type="evidence" value="ECO:0007669"/>
    <property type="project" value="InterPro"/>
</dbReference>
<dbReference type="SUPFAM" id="SSF55961">
    <property type="entry name" value="Bet v1-like"/>
    <property type="match status" value="1"/>
</dbReference>
<dbReference type="InterPro" id="IPR050279">
    <property type="entry name" value="Plant_def-hormone_signal"/>
</dbReference>
<dbReference type="CDD" id="cd07816">
    <property type="entry name" value="Bet_v1-like"/>
    <property type="match status" value="1"/>
</dbReference>
<proteinExistence type="inferred from homology"/>
<dbReference type="InterPro" id="IPR023393">
    <property type="entry name" value="START-like_dom_sf"/>
</dbReference>
<dbReference type="Pfam" id="PF00407">
    <property type="entry name" value="Bet_v_1"/>
    <property type="match status" value="1"/>
</dbReference>
<dbReference type="Proteomes" id="UP000306102">
    <property type="component" value="Unassembled WGS sequence"/>
</dbReference>
<sequence>MGVIKINQSFKTKVTPDRMFKALILDSHNLCPNLLFSSIKSIEFIEGNGEVGSIKQMNFTEAIPFKYVKNRVDFLDKENFTCKYTLIEGDVLMDKLESIVCEVKFEPYGFTGCLCKVTNEYNPKENVEITKEEIENGPIHLSKAIGMYEVVEAYLLAHPRAYT</sequence>
<dbReference type="InterPro" id="IPR024949">
    <property type="entry name" value="Bet_v_I_allergen"/>
</dbReference>
<dbReference type="EMBL" id="SDRB02010858">
    <property type="protein sequence ID" value="THG03866.1"/>
    <property type="molecule type" value="Genomic_DNA"/>
</dbReference>
<gene>
    <name evidence="3" type="ORF">TEA_000580</name>
</gene>
<dbReference type="AlphaFoldDB" id="A0A4S4DNW2"/>
<dbReference type="PANTHER" id="PTHR31213:SF174">
    <property type="entry name" value="MAJOR ALLERGEN PRU AR 1-LIKE"/>
    <property type="match status" value="1"/>
</dbReference>
<dbReference type="GO" id="GO:0005737">
    <property type="term" value="C:cytoplasm"/>
    <property type="evidence" value="ECO:0007669"/>
    <property type="project" value="TreeGrafter"/>
</dbReference>
<dbReference type="SMART" id="SM01037">
    <property type="entry name" value="Bet_v_1"/>
    <property type="match status" value="1"/>
</dbReference>